<dbReference type="GO" id="GO:0141221">
    <property type="term" value="F:histone deacetylase activity, hydrolytic mechanism"/>
    <property type="evidence" value="ECO:0007669"/>
    <property type="project" value="UniProtKB-EC"/>
</dbReference>
<dbReference type="InterPro" id="IPR037138">
    <property type="entry name" value="His_deacetylse_dom_sf"/>
</dbReference>
<feature type="compositionally biased region" description="Acidic residues" evidence="10">
    <location>
        <begin position="533"/>
        <end position="549"/>
    </location>
</feature>
<keyword evidence="5" id="KW-0156">Chromatin regulator</keyword>
<dbReference type="EC" id="3.5.1.98" evidence="2"/>
<dbReference type="Proteomes" id="UP001244011">
    <property type="component" value="Unassembled WGS sequence"/>
</dbReference>
<dbReference type="AlphaFoldDB" id="A0AAJ0BU11"/>
<gene>
    <name evidence="12" type="ORF">QBC33DRAFT_480191</name>
</gene>
<evidence type="ECO:0000256" key="4">
    <source>
        <dbReference type="ARBA" id="ARBA00022801"/>
    </source>
</evidence>
<dbReference type="RefSeq" id="XP_060279327.1">
    <property type="nucleotide sequence ID" value="XM_060425325.1"/>
</dbReference>
<dbReference type="InterPro" id="IPR023696">
    <property type="entry name" value="Ureohydrolase_dom_sf"/>
</dbReference>
<feature type="compositionally biased region" description="Basic and acidic residues" evidence="10">
    <location>
        <begin position="466"/>
        <end position="477"/>
    </location>
</feature>
<keyword evidence="3" id="KW-0678">Repressor</keyword>
<reference evidence="12" key="1">
    <citation type="submission" date="2023-06" db="EMBL/GenBank/DDBJ databases">
        <title>Genome-scale phylogeny and comparative genomics of the fungal order Sordariales.</title>
        <authorList>
            <consortium name="Lawrence Berkeley National Laboratory"/>
            <person name="Hensen N."/>
            <person name="Bonometti L."/>
            <person name="Westerberg I."/>
            <person name="Brannstrom I.O."/>
            <person name="Guillou S."/>
            <person name="Cros-Aarteil S."/>
            <person name="Calhoun S."/>
            <person name="Haridas S."/>
            <person name="Kuo A."/>
            <person name="Mondo S."/>
            <person name="Pangilinan J."/>
            <person name="Riley R."/>
            <person name="Labutti K."/>
            <person name="Andreopoulos B."/>
            <person name="Lipzen A."/>
            <person name="Chen C."/>
            <person name="Yanf M."/>
            <person name="Daum C."/>
            <person name="Ng V."/>
            <person name="Clum A."/>
            <person name="Steindorff A."/>
            <person name="Ohm R."/>
            <person name="Martin F."/>
            <person name="Silar P."/>
            <person name="Natvig D."/>
            <person name="Lalanne C."/>
            <person name="Gautier V."/>
            <person name="Ament-Velasquez S.L."/>
            <person name="Kruys A."/>
            <person name="Hutchinson M.I."/>
            <person name="Powell A.J."/>
            <person name="Barry K."/>
            <person name="Miller A.N."/>
            <person name="Grigoriev I.V."/>
            <person name="Debuchy R."/>
            <person name="Gladieux P."/>
            <person name="Thoren M.H."/>
            <person name="Johannesson H."/>
        </authorList>
    </citation>
    <scope>NUCLEOTIDE SEQUENCE</scope>
    <source>
        <strain evidence="12">8032-3</strain>
    </source>
</reference>
<keyword evidence="7" id="KW-0804">Transcription</keyword>
<sequence length="642" mass="71515">MSNTDPAGVDRGQPLYNVVNNDKKRVAYFYDSDIGNYAYVTGHPMKPHRIRLAHSLVMNYNIYKYLEIYRAKPAVFAEMTQFHTDEYIDFLQKVTPDNMDNFMREQGKYNVGDDCPVFDGLFEFCGISAGGSMEGAARLNRQKCDIAVNWAGGLHHAKKSEASGFCYVNDIVLAIIELLRFKKRVLYIDIDVHHGDGVEEAFYTTDRVMTVSFHKYGEYFPGTGELRDIGIGPGKNYAVNFPLRDGIDDASYKTIFEPVIDAVMQYYQPEAVVLQCGGDSLSGDRLGCFNLSMHGHANCVNFVRSFNLPTLVLGGGGYTMRNVARTWAYETGRLVGVEMDSTLPYNEYYDYYGPDYELDVRSSNMENANSYEYLEKIKIAVIENLKKTAPVPSVQMQDVPRHGLGLTDEEEAELDDLNEDENKDVRMTQRQWEKSIARQDEYEDSDDEDMAHANGVHKTNGRTRRSILDYRNPHAADMDMDSGMATPVRNGDGPAEEAQEADETMVDDDLADEPQTETADKDDEVAKEAAIINDDDGDVDMDEAGDEPQETAIKSEDVDALPSPQLERRRTPVADTSRGSPDAESPKENNKSAAASPPASANGDGPQAVEESVEVSDKMEMDDRGGSKDADDEGSPSEAQRS</sequence>
<keyword evidence="6" id="KW-0805">Transcription regulation</keyword>
<evidence type="ECO:0000256" key="5">
    <source>
        <dbReference type="ARBA" id="ARBA00022853"/>
    </source>
</evidence>
<dbReference type="InterPro" id="IPR023801">
    <property type="entry name" value="His_deacetylse_dom"/>
</dbReference>
<comment type="similarity">
    <text evidence="9">Belongs to the histone deacetylase family. HD Type 1 subfamily.</text>
</comment>
<keyword evidence="8" id="KW-0539">Nucleus</keyword>
<dbReference type="PANTHER" id="PTHR10625:SF10">
    <property type="entry name" value="HISTONE DEACETYLASE HDAC1"/>
    <property type="match status" value="1"/>
</dbReference>
<evidence type="ECO:0000259" key="11">
    <source>
        <dbReference type="Pfam" id="PF00850"/>
    </source>
</evidence>
<dbReference type="PRINTS" id="PR01271">
    <property type="entry name" value="HISDACETLASE"/>
</dbReference>
<dbReference type="EMBL" id="MU839030">
    <property type="protein sequence ID" value="KAK1763114.1"/>
    <property type="molecule type" value="Genomic_DNA"/>
</dbReference>
<name>A0AAJ0BU11_9PEZI</name>
<dbReference type="GO" id="GO:0070210">
    <property type="term" value="C:Rpd3L-Expanded complex"/>
    <property type="evidence" value="ECO:0007669"/>
    <property type="project" value="TreeGrafter"/>
</dbReference>
<comment type="subcellular location">
    <subcellularLocation>
        <location evidence="1">Nucleus</location>
    </subcellularLocation>
</comment>
<evidence type="ECO:0000256" key="7">
    <source>
        <dbReference type="ARBA" id="ARBA00023163"/>
    </source>
</evidence>
<evidence type="ECO:0000256" key="2">
    <source>
        <dbReference type="ARBA" id="ARBA00012111"/>
    </source>
</evidence>
<feature type="region of interest" description="Disordered" evidence="10">
    <location>
        <begin position="412"/>
        <end position="642"/>
    </location>
</feature>
<dbReference type="GeneID" id="85308512"/>
<dbReference type="InterPro" id="IPR003084">
    <property type="entry name" value="HDAC_I/II"/>
</dbReference>
<evidence type="ECO:0000256" key="1">
    <source>
        <dbReference type="ARBA" id="ARBA00004123"/>
    </source>
</evidence>
<feature type="compositionally biased region" description="Acidic residues" evidence="10">
    <location>
        <begin position="412"/>
        <end position="422"/>
    </location>
</feature>
<dbReference type="GO" id="GO:0031507">
    <property type="term" value="P:heterochromatin formation"/>
    <property type="evidence" value="ECO:0007669"/>
    <property type="project" value="TreeGrafter"/>
</dbReference>
<feature type="compositionally biased region" description="Low complexity" evidence="10">
    <location>
        <begin position="592"/>
        <end position="601"/>
    </location>
</feature>
<evidence type="ECO:0000256" key="10">
    <source>
        <dbReference type="SAM" id="MobiDB-lite"/>
    </source>
</evidence>
<feature type="domain" description="Histone deacetylase" evidence="11">
    <location>
        <begin position="43"/>
        <end position="331"/>
    </location>
</feature>
<evidence type="ECO:0000256" key="6">
    <source>
        <dbReference type="ARBA" id="ARBA00023015"/>
    </source>
</evidence>
<dbReference type="SUPFAM" id="SSF52768">
    <property type="entry name" value="Arginase/deacetylase"/>
    <property type="match status" value="1"/>
</dbReference>
<dbReference type="Pfam" id="PF00850">
    <property type="entry name" value="Hist_deacetyl"/>
    <property type="match status" value="1"/>
</dbReference>
<evidence type="ECO:0000256" key="3">
    <source>
        <dbReference type="ARBA" id="ARBA00022491"/>
    </source>
</evidence>
<dbReference type="PRINTS" id="PR01270">
    <property type="entry name" value="HDASUPER"/>
</dbReference>
<keyword evidence="4" id="KW-0378">Hydrolase</keyword>
<feature type="compositionally biased region" description="Basic and acidic residues" evidence="10">
    <location>
        <begin position="423"/>
        <end position="440"/>
    </location>
</feature>
<feature type="compositionally biased region" description="Basic and acidic residues" evidence="10">
    <location>
        <begin position="615"/>
        <end position="629"/>
    </location>
</feature>
<dbReference type="GO" id="GO:0033698">
    <property type="term" value="C:Rpd3L complex"/>
    <property type="evidence" value="ECO:0007669"/>
    <property type="project" value="UniProtKB-ARBA"/>
</dbReference>
<evidence type="ECO:0000256" key="8">
    <source>
        <dbReference type="ARBA" id="ARBA00023242"/>
    </source>
</evidence>
<dbReference type="InterPro" id="IPR000286">
    <property type="entry name" value="HDACs"/>
</dbReference>
<accession>A0AAJ0BU11</accession>
<evidence type="ECO:0000256" key="9">
    <source>
        <dbReference type="ARBA" id="ARBA00061569"/>
    </source>
</evidence>
<feature type="compositionally biased region" description="Acidic residues" evidence="10">
    <location>
        <begin position="494"/>
        <end position="525"/>
    </location>
</feature>
<comment type="caution">
    <text evidence="12">The sequence shown here is derived from an EMBL/GenBank/DDBJ whole genome shotgun (WGS) entry which is preliminary data.</text>
</comment>
<evidence type="ECO:0000313" key="12">
    <source>
        <dbReference type="EMBL" id="KAK1763114.1"/>
    </source>
</evidence>
<dbReference type="Gene3D" id="3.40.800.20">
    <property type="entry name" value="Histone deacetylase domain"/>
    <property type="match status" value="1"/>
</dbReference>
<evidence type="ECO:0000313" key="13">
    <source>
        <dbReference type="Proteomes" id="UP001244011"/>
    </source>
</evidence>
<proteinExistence type="inferred from homology"/>
<dbReference type="PANTHER" id="PTHR10625">
    <property type="entry name" value="HISTONE DEACETYLASE HDAC1-RELATED"/>
    <property type="match status" value="1"/>
</dbReference>
<protein>
    <recommendedName>
        <fullName evidence="2">histone deacetylase</fullName>
        <ecNumber evidence="2">3.5.1.98</ecNumber>
    </recommendedName>
</protein>
<dbReference type="FunFam" id="3.40.800.20:FF:000001">
    <property type="entry name" value="Histone deacetylase"/>
    <property type="match status" value="1"/>
</dbReference>
<dbReference type="GO" id="GO:0032221">
    <property type="term" value="C:Rpd3S complex"/>
    <property type="evidence" value="ECO:0007669"/>
    <property type="project" value="UniProtKB-ARBA"/>
</dbReference>
<keyword evidence="13" id="KW-1185">Reference proteome</keyword>
<organism evidence="12 13">
    <name type="scientific">Phialemonium atrogriseum</name>
    <dbReference type="NCBI Taxonomy" id="1093897"/>
    <lineage>
        <taxon>Eukaryota</taxon>
        <taxon>Fungi</taxon>
        <taxon>Dikarya</taxon>
        <taxon>Ascomycota</taxon>
        <taxon>Pezizomycotina</taxon>
        <taxon>Sordariomycetes</taxon>
        <taxon>Sordariomycetidae</taxon>
        <taxon>Cephalothecales</taxon>
        <taxon>Cephalothecaceae</taxon>
        <taxon>Phialemonium</taxon>
    </lineage>
</organism>